<reference evidence="1 2" key="1">
    <citation type="submission" date="2014-12" db="EMBL/GenBank/DDBJ databases">
        <title>Draft genome sequences of 10 type strains of Lactococcus.</title>
        <authorList>
            <person name="Sun Z."/>
            <person name="Zhong Z."/>
            <person name="Liu W."/>
            <person name="Zhang W."/>
            <person name="Zhang H."/>
        </authorList>
    </citation>
    <scope>NUCLEOTIDE SEQUENCE [LARGE SCALE GENOMIC DNA]</scope>
    <source>
        <strain evidence="1 2">DSM 21502</strain>
    </source>
</reference>
<dbReference type="Proteomes" id="UP000218711">
    <property type="component" value="Unassembled WGS sequence"/>
</dbReference>
<dbReference type="EMBL" id="JXKC01000012">
    <property type="protein sequence ID" value="PCS16740.1"/>
    <property type="molecule type" value="Genomic_DNA"/>
</dbReference>
<proteinExistence type="predicted"/>
<dbReference type="AlphaFoldDB" id="A0A2A5SQN9"/>
<gene>
    <name evidence="1" type="ORF">RU92_GL000910</name>
</gene>
<comment type="caution">
    <text evidence="1">The sequence shown here is derived from an EMBL/GenBank/DDBJ whole genome shotgun (WGS) entry which is preliminary data.</text>
</comment>
<evidence type="ECO:0000313" key="1">
    <source>
        <dbReference type="EMBL" id="PCS16740.1"/>
    </source>
</evidence>
<organism evidence="1 2">
    <name type="scientific">Lactococcus cremoris subsp. tructae</name>
    <dbReference type="NCBI Taxonomy" id="542833"/>
    <lineage>
        <taxon>Bacteria</taxon>
        <taxon>Bacillati</taxon>
        <taxon>Bacillota</taxon>
        <taxon>Bacilli</taxon>
        <taxon>Lactobacillales</taxon>
        <taxon>Streptococcaceae</taxon>
        <taxon>Lactococcus</taxon>
    </lineage>
</organism>
<accession>A0A2A5SQN9</accession>
<name>A0A2A5SQN9_LACLC</name>
<evidence type="ECO:0000313" key="2">
    <source>
        <dbReference type="Proteomes" id="UP000218711"/>
    </source>
</evidence>
<sequence length="319" mass="37491">MGYIRQEFLNFYLVELIDAWGRFESLKLVNKEKIELMTAENSYLDIMQDYIDINRSVNNYDVFELTKKWQNFTLNLLNHQLISFLDENDKNQEETLVIAGHSQNDKFDIFPVSDEVLGSSFIIQSLDEKSYLDSERFAQLNYLTVDSLELELLRRNIGMKIIGNINLDIRPSVRPFIKKEILNFIEWFENTYDVPEKVLIIITGAKYIYNLDAKKVSATCFIPYDEKEITTIKVSTGDFYELLAKGGKDDAVYSIIHSILHELQHYYQGVNDWPLDENEADEIGTDLTYEYVETRGFIFEEHQKSRSQKSQIPKFKRFL</sequence>
<protein>
    <submittedName>
        <fullName evidence="1">Uncharacterized protein</fullName>
    </submittedName>
</protein>